<evidence type="ECO:0000313" key="1">
    <source>
        <dbReference type="EMBL" id="SFT90926.1"/>
    </source>
</evidence>
<name>A0A1I7BUP8_9FLAO</name>
<dbReference type="STRING" id="477690.SAMN05216474_3105"/>
<evidence type="ECO:0000313" key="2">
    <source>
        <dbReference type="Proteomes" id="UP000236454"/>
    </source>
</evidence>
<protein>
    <recommendedName>
        <fullName evidence="3">Outer membrane protein beta-barrel domain-containing protein</fullName>
    </recommendedName>
</protein>
<dbReference type="OrthoDB" id="654178at2"/>
<accession>A0A1I7BUP8</accession>
<dbReference type="RefSeq" id="WP_090253228.1">
    <property type="nucleotide sequence ID" value="NZ_FPAS01000007.1"/>
</dbReference>
<organism evidence="1 2">
    <name type="scientific">Lishizhenia tianjinensis</name>
    <dbReference type="NCBI Taxonomy" id="477690"/>
    <lineage>
        <taxon>Bacteria</taxon>
        <taxon>Pseudomonadati</taxon>
        <taxon>Bacteroidota</taxon>
        <taxon>Flavobacteriia</taxon>
        <taxon>Flavobacteriales</taxon>
        <taxon>Crocinitomicaceae</taxon>
        <taxon>Lishizhenia</taxon>
    </lineage>
</organism>
<proteinExistence type="predicted"/>
<dbReference type="EMBL" id="FPAS01000007">
    <property type="protein sequence ID" value="SFT90926.1"/>
    <property type="molecule type" value="Genomic_DNA"/>
</dbReference>
<evidence type="ECO:0008006" key="3">
    <source>
        <dbReference type="Google" id="ProtNLM"/>
    </source>
</evidence>
<dbReference type="Proteomes" id="UP000236454">
    <property type="component" value="Unassembled WGS sequence"/>
</dbReference>
<dbReference type="AlphaFoldDB" id="A0A1I7BUP8"/>
<sequence>MRISILLSFLLLSSFGFSQFGGFSGRNWKRNTREFRMGFGATGFLGDLGGRDQIGTDYSPIDLDWKATSFSFMTGYRWRFAPQWAFTSDLSFGMLRGSDQFTQEIIRSSRNLHFRAPVIHSSNRLEFIVYAYEKSGRRYDLSVRKGSHHYNNQIYLFAGVGAMCFIPQADFGSGWTNLRPLSTEGQGFADGAKKYSNFTVTVPLGLGMRLATGKYWRLGIEATYHMTYSDYIDDVSTVYYDPAVLAASIGPDAALASNPAIGNQNWFAPGQQRGDPSTKDAILYVNLVFSKNITVSSFRIRTERWKGKTKF</sequence>
<gene>
    <name evidence="1" type="ORF">SAMN05216474_3105</name>
</gene>
<reference evidence="1 2" key="1">
    <citation type="submission" date="2016-10" db="EMBL/GenBank/DDBJ databases">
        <authorList>
            <person name="de Groot N.N."/>
        </authorList>
    </citation>
    <scope>NUCLEOTIDE SEQUENCE [LARGE SCALE GENOMIC DNA]</scope>
    <source>
        <strain evidence="1 2">CGMCC 1.7005</strain>
    </source>
</reference>
<keyword evidence="2" id="KW-1185">Reference proteome</keyword>